<sequence length="249" mass="27560">MNAHPAAAARIQARVRCITFDLDDTLWPVMPAIHRAEARFYEWLQGHAPQVCECYTPQALIDARSRFMQAAPASERHDLTRLRKRWLRALALETGSSPARLESEGFEVFWEARNEVDPDPEAASVLETLSRHFRIGAVSNGNADVFRTSLGPYFDFALPAAEAGTAKPDPAIFRAAARRAGVRPESMLHIGDDAVCDVLGARNAGLHAGWFNPGTEPWAHREARPDITFGRLGQIPVRLGLIRPAPLRP</sequence>
<keyword evidence="1 2" id="KW-0378">Hydrolase</keyword>
<dbReference type="InterPro" id="IPR006439">
    <property type="entry name" value="HAD-SF_hydro_IA"/>
</dbReference>
<dbReference type="InterPro" id="IPR051540">
    <property type="entry name" value="S-2-haloacid_dehalogenase"/>
</dbReference>
<dbReference type="NCBIfam" id="TIGR01509">
    <property type="entry name" value="HAD-SF-IA-v3"/>
    <property type="match status" value="1"/>
</dbReference>
<dbReference type="NCBIfam" id="TIGR01549">
    <property type="entry name" value="HAD-SF-IA-v1"/>
    <property type="match status" value="1"/>
</dbReference>
<dbReference type="HOGENOM" id="CLU_045011_8_2_6"/>
<accession>L0DU35</accession>
<dbReference type="SFLD" id="SFLDG01129">
    <property type="entry name" value="C1.5:_HAD__Beta-PGM__Phosphata"/>
    <property type="match status" value="1"/>
</dbReference>
<dbReference type="InterPro" id="IPR036412">
    <property type="entry name" value="HAD-like_sf"/>
</dbReference>
<evidence type="ECO:0000256" key="1">
    <source>
        <dbReference type="ARBA" id="ARBA00022801"/>
    </source>
</evidence>
<keyword evidence="3" id="KW-1185">Reference proteome</keyword>
<name>L0DU35_THIND</name>
<dbReference type="RefSeq" id="WP_015257676.1">
    <property type="nucleotide sequence ID" value="NC_019902.2"/>
</dbReference>
<dbReference type="STRING" id="1255043.TVNIR_0842"/>
<dbReference type="Pfam" id="PF00702">
    <property type="entry name" value="Hydrolase"/>
    <property type="match status" value="1"/>
</dbReference>
<evidence type="ECO:0000313" key="2">
    <source>
        <dbReference type="EMBL" id="AGA32533.1"/>
    </source>
</evidence>
<dbReference type="SUPFAM" id="SSF56784">
    <property type="entry name" value="HAD-like"/>
    <property type="match status" value="1"/>
</dbReference>
<dbReference type="Proteomes" id="UP000010809">
    <property type="component" value="Chromosome"/>
</dbReference>
<dbReference type="PRINTS" id="PR00413">
    <property type="entry name" value="HADHALOGNASE"/>
</dbReference>
<dbReference type="PANTHER" id="PTHR43316:SF3">
    <property type="entry name" value="HALOACID DEHALOGENASE, TYPE II (AFU_ORTHOLOGUE AFUA_2G07750)-RELATED"/>
    <property type="match status" value="1"/>
</dbReference>
<reference evidence="2" key="1">
    <citation type="submission" date="2015-12" db="EMBL/GenBank/DDBJ databases">
        <authorList>
            <person name="Tikhonova T.V."/>
            <person name="Pavlov A.R."/>
            <person name="Beletsky A.V."/>
            <person name="Mardanov A.V."/>
            <person name="Sorokin D.Y."/>
            <person name="Ravin N.V."/>
            <person name="Popov V.O."/>
        </authorList>
    </citation>
    <scope>NUCLEOTIDE SEQUENCE</scope>
    <source>
        <strain evidence="2">DSM 14787</strain>
    </source>
</reference>
<dbReference type="PATRIC" id="fig|1255043.3.peg.849"/>
<dbReference type="SFLD" id="SFLDS00003">
    <property type="entry name" value="Haloacid_Dehalogenase"/>
    <property type="match status" value="1"/>
</dbReference>
<dbReference type="AlphaFoldDB" id="L0DU35"/>
<proteinExistence type="predicted"/>
<organism evidence="2 3">
    <name type="scientific">Thioalkalivibrio nitratireducens (strain DSM 14787 / UNIQEM 213 / ALEN2)</name>
    <dbReference type="NCBI Taxonomy" id="1255043"/>
    <lineage>
        <taxon>Bacteria</taxon>
        <taxon>Pseudomonadati</taxon>
        <taxon>Pseudomonadota</taxon>
        <taxon>Gammaproteobacteria</taxon>
        <taxon>Chromatiales</taxon>
        <taxon>Ectothiorhodospiraceae</taxon>
        <taxon>Thioalkalivibrio</taxon>
    </lineage>
</organism>
<dbReference type="Gene3D" id="3.40.50.1000">
    <property type="entry name" value="HAD superfamily/HAD-like"/>
    <property type="match status" value="1"/>
</dbReference>
<dbReference type="InterPro" id="IPR023214">
    <property type="entry name" value="HAD_sf"/>
</dbReference>
<gene>
    <name evidence="2" type="primary">yigB [H]</name>
    <name evidence="2" type="ordered locus">TVNIR_0842</name>
</gene>
<dbReference type="KEGG" id="tni:TVNIR_0842"/>
<dbReference type="EC" id="3.8.1.2" evidence="2"/>
<evidence type="ECO:0000313" key="3">
    <source>
        <dbReference type="Proteomes" id="UP000010809"/>
    </source>
</evidence>
<protein>
    <submittedName>
        <fullName evidence="2">2-haloalkanoic acid dehalogenase</fullName>
        <ecNumber evidence="2">3.8.1.2</ecNumber>
    </submittedName>
</protein>
<dbReference type="PANTHER" id="PTHR43316">
    <property type="entry name" value="HYDROLASE, HALOACID DELAHOGENASE-RELATED"/>
    <property type="match status" value="1"/>
</dbReference>
<dbReference type="OrthoDB" id="367448at2"/>
<dbReference type="EMBL" id="CP003989">
    <property type="protein sequence ID" value="AGA32533.1"/>
    <property type="molecule type" value="Genomic_DNA"/>
</dbReference>
<dbReference type="eggNOG" id="COG1011">
    <property type="taxonomic scope" value="Bacteria"/>
</dbReference>
<dbReference type="GO" id="GO:0018784">
    <property type="term" value="F:(S)-2-haloacid dehalogenase activity"/>
    <property type="evidence" value="ECO:0007669"/>
    <property type="project" value="UniProtKB-EC"/>
</dbReference>
<dbReference type="Gene3D" id="1.20.120.1600">
    <property type="match status" value="1"/>
</dbReference>